<protein>
    <submittedName>
        <fullName evidence="1">Uncharacterized protein</fullName>
    </submittedName>
</protein>
<proteinExistence type="predicted"/>
<name>A0AAE8HIF2_9PSED</name>
<sequence>MTTQKAAPIPYSVQTTKEKLILAVRENDIIEIDGRTAHAKNVKYTFNSNGEFIKSFTVDPHQP</sequence>
<organism evidence="1 2">
    <name type="scientific">Pseudomonas rhodesiae</name>
    <dbReference type="NCBI Taxonomy" id="76760"/>
    <lineage>
        <taxon>Bacteria</taxon>
        <taxon>Pseudomonadati</taxon>
        <taxon>Pseudomonadota</taxon>
        <taxon>Gammaproteobacteria</taxon>
        <taxon>Pseudomonadales</taxon>
        <taxon>Pseudomonadaceae</taxon>
        <taxon>Pseudomonas</taxon>
    </lineage>
</organism>
<gene>
    <name evidence="1" type="ORF">SAMN04490209_5555</name>
</gene>
<evidence type="ECO:0000313" key="2">
    <source>
        <dbReference type="Proteomes" id="UP000182085"/>
    </source>
</evidence>
<dbReference type="RefSeq" id="WP_146375074.1">
    <property type="nucleotide sequence ID" value="NZ_BAAAEG010000001.1"/>
</dbReference>
<keyword evidence="2" id="KW-1185">Reference proteome</keyword>
<dbReference type="Proteomes" id="UP000182085">
    <property type="component" value="Chromosome I"/>
</dbReference>
<dbReference type="AlphaFoldDB" id="A0AAE8HIF2"/>
<reference evidence="1 2" key="1">
    <citation type="submission" date="2016-10" db="EMBL/GenBank/DDBJ databases">
        <authorList>
            <person name="Varghese N."/>
            <person name="Submissions S."/>
        </authorList>
    </citation>
    <scope>NUCLEOTIDE SEQUENCE [LARGE SCALE GENOMIC DNA]</scope>
    <source>
        <strain evidence="1 2">BS2777</strain>
    </source>
</reference>
<evidence type="ECO:0000313" key="1">
    <source>
        <dbReference type="EMBL" id="SDV16542.1"/>
    </source>
</evidence>
<accession>A0AAE8HIF2</accession>
<dbReference type="EMBL" id="LT629801">
    <property type="protein sequence ID" value="SDV16542.1"/>
    <property type="molecule type" value="Genomic_DNA"/>
</dbReference>